<dbReference type="PANTHER" id="PTHR46264:SF4">
    <property type="entry name" value="TYROSINE--TRNA LIGASE, CYTOPLASMIC"/>
    <property type="match status" value="1"/>
</dbReference>
<dbReference type="SUPFAM" id="SSF52374">
    <property type="entry name" value="Nucleotidylyl transferase"/>
    <property type="match status" value="1"/>
</dbReference>
<evidence type="ECO:0000313" key="4">
    <source>
        <dbReference type="EMBL" id="EPS39368.1"/>
    </source>
</evidence>
<evidence type="ECO:0000256" key="1">
    <source>
        <dbReference type="ARBA" id="ARBA00013160"/>
    </source>
</evidence>
<reference evidence="5" key="2">
    <citation type="submission" date="2013-04" db="EMBL/GenBank/DDBJ databases">
        <title>Genomic mechanisms accounting for the adaptation to parasitism in nematode-trapping fungi.</title>
        <authorList>
            <person name="Ahren D.G."/>
        </authorList>
    </citation>
    <scope>NUCLEOTIDE SEQUENCE [LARGE SCALE GENOMIC DNA]</scope>
    <source>
        <strain evidence="5">CBS 200.50</strain>
    </source>
</reference>
<dbReference type="eggNOG" id="KOG2144">
    <property type="taxonomic scope" value="Eukaryota"/>
</dbReference>
<dbReference type="HOGENOM" id="CLU_1635326_0_0_1"/>
<comment type="catalytic activity">
    <reaction evidence="3">
        <text>tRNA(Tyr) + L-tyrosine + ATP = L-tyrosyl-tRNA(Tyr) + AMP + diphosphate + H(+)</text>
        <dbReference type="Rhea" id="RHEA:10220"/>
        <dbReference type="Rhea" id="RHEA-COMP:9706"/>
        <dbReference type="Rhea" id="RHEA-COMP:9707"/>
        <dbReference type="ChEBI" id="CHEBI:15378"/>
        <dbReference type="ChEBI" id="CHEBI:30616"/>
        <dbReference type="ChEBI" id="CHEBI:33019"/>
        <dbReference type="ChEBI" id="CHEBI:58315"/>
        <dbReference type="ChEBI" id="CHEBI:78442"/>
        <dbReference type="ChEBI" id="CHEBI:78536"/>
        <dbReference type="ChEBI" id="CHEBI:456215"/>
        <dbReference type="EC" id="6.1.1.1"/>
    </reaction>
</comment>
<evidence type="ECO:0000313" key="5">
    <source>
        <dbReference type="Proteomes" id="UP000015100"/>
    </source>
</evidence>
<dbReference type="OrthoDB" id="41238at2759"/>
<dbReference type="GO" id="GO:0005737">
    <property type="term" value="C:cytoplasm"/>
    <property type="evidence" value="ECO:0007669"/>
    <property type="project" value="TreeGrafter"/>
</dbReference>
<dbReference type="GO" id="GO:0006437">
    <property type="term" value="P:tyrosyl-tRNA aminoacylation"/>
    <property type="evidence" value="ECO:0007669"/>
    <property type="project" value="TreeGrafter"/>
</dbReference>
<dbReference type="EMBL" id="AQGS01000474">
    <property type="protein sequence ID" value="EPS39368.1"/>
    <property type="molecule type" value="Genomic_DNA"/>
</dbReference>
<gene>
    <name evidence="4" type="ORF">H072_6856</name>
</gene>
<dbReference type="GO" id="GO:0004831">
    <property type="term" value="F:tyrosine-tRNA ligase activity"/>
    <property type="evidence" value="ECO:0007669"/>
    <property type="project" value="UniProtKB-EC"/>
</dbReference>
<dbReference type="InterPro" id="IPR050489">
    <property type="entry name" value="Tyr-tRNA_synthase"/>
</dbReference>
<proteinExistence type="predicted"/>
<evidence type="ECO:0000256" key="2">
    <source>
        <dbReference type="ARBA" id="ARBA00033323"/>
    </source>
</evidence>
<keyword evidence="5" id="KW-1185">Reference proteome</keyword>
<sequence>MSSSHTADAKIEFLDDPDTVRRKIEEANCQPKDISSNNGVLGLLLDVILPISQMRVERLAGNIGYNSTEPANLLKPQSPFTSPCAPRGSILTIHNAQNGHPTHYYTYKQVERHYAVGIITPADLKCVVIKALNELLQPIRDTYANSLEWQSVEQEAYPGDRF</sequence>
<accession>S8BJB2</accession>
<dbReference type="STRING" id="1284197.S8BJB2"/>
<name>S8BJB2_DACHA</name>
<dbReference type="PANTHER" id="PTHR46264">
    <property type="entry name" value="TYROSINE-TRNA LIGASE"/>
    <property type="match status" value="1"/>
</dbReference>
<comment type="caution">
    <text evidence="4">The sequence shown here is derived from an EMBL/GenBank/DDBJ whole genome shotgun (WGS) entry which is preliminary data.</text>
</comment>
<organism evidence="4 5">
    <name type="scientific">Dactylellina haptotyla (strain CBS 200.50)</name>
    <name type="common">Nematode-trapping fungus</name>
    <name type="synonym">Monacrosporium haptotylum</name>
    <dbReference type="NCBI Taxonomy" id="1284197"/>
    <lineage>
        <taxon>Eukaryota</taxon>
        <taxon>Fungi</taxon>
        <taxon>Dikarya</taxon>
        <taxon>Ascomycota</taxon>
        <taxon>Pezizomycotina</taxon>
        <taxon>Orbiliomycetes</taxon>
        <taxon>Orbiliales</taxon>
        <taxon>Orbiliaceae</taxon>
        <taxon>Dactylellina</taxon>
    </lineage>
</organism>
<dbReference type="Gene3D" id="1.10.240.10">
    <property type="entry name" value="Tyrosyl-Transfer RNA Synthetase"/>
    <property type="match status" value="1"/>
</dbReference>
<dbReference type="EC" id="6.1.1.1" evidence="1"/>
<dbReference type="Proteomes" id="UP000015100">
    <property type="component" value="Unassembled WGS sequence"/>
</dbReference>
<reference evidence="4 5" key="1">
    <citation type="journal article" date="2013" name="PLoS Genet.">
        <title>Genomic mechanisms accounting for the adaptation to parasitism in nematode-trapping fungi.</title>
        <authorList>
            <person name="Meerupati T."/>
            <person name="Andersson K.M."/>
            <person name="Friman E."/>
            <person name="Kumar D."/>
            <person name="Tunlid A."/>
            <person name="Ahren D."/>
        </authorList>
    </citation>
    <scope>NUCLEOTIDE SEQUENCE [LARGE SCALE GENOMIC DNA]</scope>
    <source>
        <strain evidence="4 5">CBS 200.50</strain>
    </source>
</reference>
<evidence type="ECO:0000256" key="3">
    <source>
        <dbReference type="ARBA" id="ARBA00048248"/>
    </source>
</evidence>
<protein>
    <recommendedName>
        <fullName evidence="1">tyrosine--tRNA ligase</fullName>
        <ecNumber evidence="1">6.1.1.1</ecNumber>
    </recommendedName>
    <alternativeName>
        <fullName evidence="2">Tyrosyl-tRNA synthetase</fullName>
    </alternativeName>
</protein>
<dbReference type="AlphaFoldDB" id="S8BJB2"/>